<proteinExistence type="predicted"/>
<dbReference type="EMBL" id="LXQA010253284">
    <property type="protein sequence ID" value="MCI38217.1"/>
    <property type="molecule type" value="Genomic_DNA"/>
</dbReference>
<accession>A0A392RPT2</accession>
<protein>
    <submittedName>
        <fullName evidence="2">Uncharacterized protein</fullName>
    </submittedName>
</protein>
<evidence type="ECO:0000256" key="1">
    <source>
        <dbReference type="SAM" id="Phobius"/>
    </source>
</evidence>
<keyword evidence="3" id="KW-1185">Reference proteome</keyword>
<comment type="caution">
    <text evidence="2">The sequence shown here is derived from an EMBL/GenBank/DDBJ whole genome shotgun (WGS) entry which is preliminary data.</text>
</comment>
<keyword evidence="1" id="KW-0472">Membrane</keyword>
<organism evidence="2 3">
    <name type="scientific">Trifolium medium</name>
    <dbReference type="NCBI Taxonomy" id="97028"/>
    <lineage>
        <taxon>Eukaryota</taxon>
        <taxon>Viridiplantae</taxon>
        <taxon>Streptophyta</taxon>
        <taxon>Embryophyta</taxon>
        <taxon>Tracheophyta</taxon>
        <taxon>Spermatophyta</taxon>
        <taxon>Magnoliopsida</taxon>
        <taxon>eudicotyledons</taxon>
        <taxon>Gunneridae</taxon>
        <taxon>Pentapetalae</taxon>
        <taxon>rosids</taxon>
        <taxon>fabids</taxon>
        <taxon>Fabales</taxon>
        <taxon>Fabaceae</taxon>
        <taxon>Papilionoideae</taxon>
        <taxon>50 kb inversion clade</taxon>
        <taxon>NPAAA clade</taxon>
        <taxon>Hologalegina</taxon>
        <taxon>IRL clade</taxon>
        <taxon>Trifolieae</taxon>
        <taxon>Trifolium</taxon>
    </lineage>
</organism>
<evidence type="ECO:0000313" key="2">
    <source>
        <dbReference type="EMBL" id="MCI38217.1"/>
    </source>
</evidence>
<dbReference type="AlphaFoldDB" id="A0A392RPT2"/>
<keyword evidence="1" id="KW-0812">Transmembrane</keyword>
<reference evidence="2 3" key="1">
    <citation type="journal article" date="2018" name="Front. Plant Sci.">
        <title>Red Clover (Trifolium pratense) and Zigzag Clover (T. medium) - A Picture of Genomic Similarities and Differences.</title>
        <authorList>
            <person name="Dluhosova J."/>
            <person name="Istvanek J."/>
            <person name="Nedelnik J."/>
            <person name="Repkova J."/>
        </authorList>
    </citation>
    <scope>NUCLEOTIDE SEQUENCE [LARGE SCALE GENOMIC DNA]</scope>
    <source>
        <strain evidence="3">cv. 10/8</strain>
        <tissue evidence="2">Leaf</tissue>
    </source>
</reference>
<sequence>MGWCFIQFHRWGRWFSTLFFPVVVVAGQWGGVLVSFVGDLVVWFIAADLDGIGSVCFSSAMLKAVLDLASSGCG</sequence>
<keyword evidence="1" id="KW-1133">Transmembrane helix</keyword>
<feature type="transmembrane region" description="Helical" evidence="1">
    <location>
        <begin position="12"/>
        <end position="34"/>
    </location>
</feature>
<name>A0A392RPT2_9FABA</name>
<evidence type="ECO:0000313" key="3">
    <source>
        <dbReference type="Proteomes" id="UP000265520"/>
    </source>
</evidence>
<dbReference type="Proteomes" id="UP000265520">
    <property type="component" value="Unassembled WGS sequence"/>
</dbReference>